<dbReference type="PANTHER" id="PTHR38589:SF1">
    <property type="entry name" value="BLR0621 PROTEIN"/>
    <property type="match status" value="1"/>
</dbReference>
<keyword evidence="5" id="KW-1185">Reference proteome</keyword>
<dbReference type="InterPro" id="IPR005490">
    <property type="entry name" value="LD_TPept_cat_dom"/>
</dbReference>
<dbReference type="AlphaFoldDB" id="A0A937UP32"/>
<dbReference type="Proteomes" id="UP000604475">
    <property type="component" value="Unassembled WGS sequence"/>
</dbReference>
<dbReference type="Pfam" id="PF03734">
    <property type="entry name" value="YkuD"/>
    <property type="match status" value="1"/>
</dbReference>
<evidence type="ECO:0000259" key="3">
    <source>
        <dbReference type="Pfam" id="PF03734"/>
    </source>
</evidence>
<proteinExistence type="predicted"/>
<protein>
    <recommendedName>
        <fullName evidence="3">L,D-TPase catalytic domain-containing protein</fullName>
    </recommendedName>
</protein>
<feature type="compositionally biased region" description="Low complexity" evidence="1">
    <location>
        <begin position="74"/>
        <end position="86"/>
    </location>
</feature>
<keyword evidence="2" id="KW-0472">Membrane</keyword>
<sequence length="303" mass="30890">MSAHRRRRQESRRLGGRRGMLTGFAAVGATLVMGTAGAFHLTGGDQGPAQGAPARPGAVAGVGDAGVTPAAGSPLYAAARPADPGSAGPGSAGSGRTADPAAGALPGVGAWALAQLPADTRQVMLVSGPDRDATTNTVTLWERADEASGWAGRGLPLAGRNGENGWTLDHREGDLRSPVGVFSLTAAGGRLPDPGTALPYEHRPSYFVAGSGRANDPMSAAFNYLVAIDYNRVPGSPPSDEARPLGQRAGGDIWLHIDHQSPTRGCIALPQDSLVAILRWLDPGSHPMIIMGDAATLAAPSLP</sequence>
<feature type="transmembrane region" description="Helical" evidence="2">
    <location>
        <begin position="21"/>
        <end position="41"/>
    </location>
</feature>
<evidence type="ECO:0000313" key="4">
    <source>
        <dbReference type="EMBL" id="MBL7626850.1"/>
    </source>
</evidence>
<evidence type="ECO:0000313" key="5">
    <source>
        <dbReference type="Proteomes" id="UP000604475"/>
    </source>
</evidence>
<name>A0A937UP32_9ACTN</name>
<keyword evidence="2" id="KW-1133">Transmembrane helix</keyword>
<organism evidence="4 5">
    <name type="scientific">Frankia nepalensis</name>
    <dbReference type="NCBI Taxonomy" id="1836974"/>
    <lineage>
        <taxon>Bacteria</taxon>
        <taxon>Bacillati</taxon>
        <taxon>Actinomycetota</taxon>
        <taxon>Actinomycetes</taxon>
        <taxon>Frankiales</taxon>
        <taxon>Frankiaceae</taxon>
        <taxon>Frankia</taxon>
    </lineage>
</organism>
<dbReference type="PANTHER" id="PTHR38589">
    <property type="entry name" value="BLR0621 PROTEIN"/>
    <property type="match status" value="1"/>
</dbReference>
<comment type="caution">
    <text evidence="4">The sequence shown here is derived from an EMBL/GenBank/DDBJ whole genome shotgun (WGS) entry which is preliminary data.</text>
</comment>
<feature type="domain" description="L,D-TPase catalytic" evidence="3">
    <location>
        <begin position="170"/>
        <end position="290"/>
    </location>
</feature>
<evidence type="ECO:0000256" key="2">
    <source>
        <dbReference type="SAM" id="Phobius"/>
    </source>
</evidence>
<keyword evidence="2" id="KW-0812">Transmembrane</keyword>
<dbReference type="GO" id="GO:0016740">
    <property type="term" value="F:transferase activity"/>
    <property type="evidence" value="ECO:0007669"/>
    <property type="project" value="InterPro"/>
</dbReference>
<dbReference type="RefSeq" id="WP_203006217.1">
    <property type="nucleotide sequence ID" value="NZ_JADWYU010000169.1"/>
</dbReference>
<gene>
    <name evidence="4" type="ORF">I7412_06630</name>
</gene>
<evidence type="ECO:0000256" key="1">
    <source>
        <dbReference type="SAM" id="MobiDB-lite"/>
    </source>
</evidence>
<reference evidence="4" key="1">
    <citation type="submission" date="2020-12" db="EMBL/GenBank/DDBJ databases">
        <title>Genomic characterization of non-nitrogen-fixing Frankia strains.</title>
        <authorList>
            <person name="Carlos-Shanley C."/>
            <person name="Guerra T."/>
            <person name="Hahn D."/>
        </authorList>
    </citation>
    <scope>NUCLEOTIDE SEQUENCE</scope>
    <source>
        <strain evidence="4">CN6</strain>
    </source>
</reference>
<accession>A0A937UP32</accession>
<dbReference type="EMBL" id="JAEACQ010000150">
    <property type="protein sequence ID" value="MBL7626850.1"/>
    <property type="molecule type" value="Genomic_DNA"/>
</dbReference>
<feature type="region of interest" description="Disordered" evidence="1">
    <location>
        <begin position="74"/>
        <end position="101"/>
    </location>
</feature>